<reference evidence="1 2" key="1">
    <citation type="submission" date="2019-07" db="EMBL/GenBank/DDBJ databases">
        <title>Genome assembly of Bacillus simplex strain GGC-P6A.</title>
        <authorList>
            <person name="Jennings M.E."/>
            <person name="Barton H.A."/>
        </authorList>
    </citation>
    <scope>NUCLEOTIDE SEQUENCE [LARGE SCALE GENOMIC DNA]</scope>
    <source>
        <strain evidence="1 2">GGC-P6A</strain>
    </source>
</reference>
<comment type="caution">
    <text evidence="1">The sequence shown here is derived from an EMBL/GenBank/DDBJ whole genome shotgun (WGS) entry which is preliminary data.</text>
</comment>
<protein>
    <submittedName>
        <fullName evidence="1">Uncharacterized protein</fullName>
    </submittedName>
</protein>
<dbReference type="Proteomes" id="UP000317770">
    <property type="component" value="Unassembled WGS sequence"/>
</dbReference>
<dbReference type="RefSeq" id="WP_221416657.1">
    <property type="nucleotide sequence ID" value="NZ_VNKI01000007.1"/>
</dbReference>
<dbReference type="AlphaFoldDB" id="A0A8B5XXC1"/>
<evidence type="ECO:0000313" key="1">
    <source>
        <dbReference type="EMBL" id="TVX79690.1"/>
    </source>
</evidence>
<dbReference type="EMBL" id="VNKI01000007">
    <property type="protein sequence ID" value="TVX79690.1"/>
    <property type="molecule type" value="Genomic_DNA"/>
</dbReference>
<evidence type="ECO:0000313" key="2">
    <source>
        <dbReference type="Proteomes" id="UP000317770"/>
    </source>
</evidence>
<sequence>MGVSVELVGALVDLWACRLNYWCTGRLLACRVGLVGALVDLWAYTAKLVGASDQILQHN</sequence>
<proteinExistence type="predicted"/>
<name>A0A8B5XXC1_9BACI</name>
<gene>
    <name evidence="1" type="ORF">FQP34_16075</name>
</gene>
<organism evidence="1 2">
    <name type="scientific">Peribacillus simplex</name>
    <dbReference type="NCBI Taxonomy" id="1478"/>
    <lineage>
        <taxon>Bacteria</taxon>
        <taxon>Bacillati</taxon>
        <taxon>Bacillota</taxon>
        <taxon>Bacilli</taxon>
        <taxon>Bacillales</taxon>
        <taxon>Bacillaceae</taxon>
        <taxon>Peribacillus</taxon>
    </lineage>
</organism>
<accession>A0A8B5XXC1</accession>